<proteinExistence type="predicted"/>
<dbReference type="RefSeq" id="WP_279493903.1">
    <property type="nucleotide sequence ID" value="NZ_CP122283.1"/>
</dbReference>
<evidence type="ECO:0000313" key="2">
    <source>
        <dbReference type="Proteomes" id="UP001244564"/>
    </source>
</evidence>
<accession>A0ABY8KIZ6</accession>
<organism evidence="1 2">
    <name type="scientific">Lysinibacillus capsici</name>
    <dbReference type="NCBI Taxonomy" id="2115968"/>
    <lineage>
        <taxon>Bacteria</taxon>
        <taxon>Bacillati</taxon>
        <taxon>Bacillota</taxon>
        <taxon>Bacilli</taxon>
        <taxon>Bacillales</taxon>
        <taxon>Bacillaceae</taxon>
        <taxon>Lysinibacillus</taxon>
    </lineage>
</organism>
<name>A0ABY8KIZ6_9BACI</name>
<keyword evidence="2" id="KW-1185">Reference proteome</keyword>
<sequence>MITNHLKSNEESIQSTVYLDYNVFINYRNHQDVREILHNKKTQYNYCYGPPYLEEVANIPSEKFEHIQSHKNDIDTLFEFHTFRPTDTNKLVKVQESAATVLKRVTESLDLSKKAEEHEKSQFSLFKSQCKELNFDPKKMSNIPFDEIFNHADVFLFVEELAINNPVFLQSLRKTLNSATKKNFTELQHSIAVLFNVLEIVGFRPEAAKKARSRMHDVSHAIYASQCDFFIVEDNKFREKCKAVYHFLKINTKVLSYNEFIENF</sequence>
<dbReference type="Proteomes" id="UP001244564">
    <property type="component" value="Chromosome"/>
</dbReference>
<dbReference type="EMBL" id="CP122283">
    <property type="protein sequence ID" value="WGF37620.1"/>
    <property type="molecule type" value="Genomic_DNA"/>
</dbReference>
<protein>
    <recommendedName>
        <fullName evidence="3">PIN like domain-containing protein</fullName>
    </recommendedName>
</protein>
<reference evidence="1 2" key="1">
    <citation type="submission" date="2023-04" db="EMBL/GenBank/DDBJ databases">
        <title>Genomic of Lysinibacillus capsici TSBLM.</title>
        <authorList>
            <person name="Hu X.S."/>
            <person name="Yu C.H."/>
        </authorList>
    </citation>
    <scope>NUCLEOTIDE SEQUENCE [LARGE SCALE GENOMIC DNA]</scope>
    <source>
        <strain evidence="1 2">TSBLM</strain>
    </source>
</reference>
<evidence type="ECO:0008006" key="3">
    <source>
        <dbReference type="Google" id="ProtNLM"/>
    </source>
</evidence>
<evidence type="ECO:0000313" key="1">
    <source>
        <dbReference type="EMBL" id="WGF37620.1"/>
    </source>
</evidence>
<gene>
    <name evidence="1" type="ORF">QBO96_18175</name>
</gene>